<dbReference type="OrthoDB" id="10063191at2759"/>
<evidence type="ECO:0000313" key="1">
    <source>
        <dbReference type="EMBL" id="CAF1050403.1"/>
    </source>
</evidence>
<reference evidence="2" key="1">
    <citation type="submission" date="2021-02" db="EMBL/GenBank/DDBJ databases">
        <authorList>
            <person name="Nowell W R."/>
        </authorList>
    </citation>
    <scope>NUCLEOTIDE SEQUENCE</scope>
</reference>
<dbReference type="EMBL" id="CAJOBC010062173">
    <property type="protein sequence ID" value="CAF4213624.1"/>
    <property type="molecule type" value="Genomic_DNA"/>
</dbReference>
<sequence length="159" mass="18797">MINVRQSVEQIKIEKCCPFCCECWCWCRTERRIPPPPPERETRTQEAKQATRVLLITIEYSKYSHPNTLSNVQAFSQQQRDIFAKERFKSDTLKFYLVNSAEFDNSNFNQRRTEAESLCRTVMQLKAMKEFKYPNDEELNTILNQARLGLFGQEQLAIM</sequence>
<dbReference type="Proteomes" id="UP000681722">
    <property type="component" value="Unassembled WGS sequence"/>
</dbReference>
<evidence type="ECO:0000313" key="4">
    <source>
        <dbReference type="EMBL" id="CAF4213624.1"/>
    </source>
</evidence>
<keyword evidence="5" id="KW-1185">Reference proteome</keyword>
<gene>
    <name evidence="2" type="ORF">GPM918_LOCUS30714</name>
    <name evidence="1" type="ORF">OVA965_LOCUS16910</name>
    <name evidence="4" type="ORF">SRO942_LOCUS31338</name>
    <name evidence="3" type="ORF">TMI583_LOCUS16921</name>
</gene>
<evidence type="ECO:0000313" key="5">
    <source>
        <dbReference type="Proteomes" id="UP000663829"/>
    </source>
</evidence>
<dbReference type="Proteomes" id="UP000682733">
    <property type="component" value="Unassembled WGS sequence"/>
</dbReference>
<proteinExistence type="predicted"/>
<organism evidence="2 5">
    <name type="scientific">Didymodactylos carnosus</name>
    <dbReference type="NCBI Taxonomy" id="1234261"/>
    <lineage>
        <taxon>Eukaryota</taxon>
        <taxon>Metazoa</taxon>
        <taxon>Spiralia</taxon>
        <taxon>Gnathifera</taxon>
        <taxon>Rotifera</taxon>
        <taxon>Eurotatoria</taxon>
        <taxon>Bdelloidea</taxon>
        <taxon>Philodinida</taxon>
        <taxon>Philodinidae</taxon>
        <taxon>Didymodactylos</taxon>
    </lineage>
</organism>
<dbReference type="Proteomes" id="UP000677228">
    <property type="component" value="Unassembled WGS sequence"/>
</dbReference>
<evidence type="ECO:0000313" key="2">
    <source>
        <dbReference type="EMBL" id="CAF1346950.1"/>
    </source>
</evidence>
<accession>A0A815H404</accession>
<protein>
    <submittedName>
        <fullName evidence="2">Uncharacterized protein</fullName>
    </submittedName>
</protein>
<dbReference type="EMBL" id="CAJNOK010007970">
    <property type="protein sequence ID" value="CAF1050403.1"/>
    <property type="molecule type" value="Genomic_DNA"/>
</dbReference>
<comment type="caution">
    <text evidence="2">The sequence shown here is derived from an EMBL/GenBank/DDBJ whole genome shotgun (WGS) entry which is preliminary data.</text>
</comment>
<dbReference type="EMBL" id="CAJNOQ010014707">
    <property type="protein sequence ID" value="CAF1346950.1"/>
    <property type="molecule type" value="Genomic_DNA"/>
</dbReference>
<dbReference type="AlphaFoldDB" id="A0A815H404"/>
<name>A0A815H404_9BILA</name>
<dbReference type="EMBL" id="CAJOBA010007983">
    <property type="protein sequence ID" value="CAF3817228.1"/>
    <property type="molecule type" value="Genomic_DNA"/>
</dbReference>
<dbReference type="Proteomes" id="UP000663829">
    <property type="component" value="Unassembled WGS sequence"/>
</dbReference>
<evidence type="ECO:0000313" key="3">
    <source>
        <dbReference type="EMBL" id="CAF3817228.1"/>
    </source>
</evidence>